<proteinExistence type="predicted"/>
<name>A0AAV2G540_9ROSI</name>
<protein>
    <recommendedName>
        <fullName evidence="4">SHSP domain-containing protein</fullName>
    </recommendedName>
</protein>
<keyword evidence="3" id="KW-1185">Reference proteome</keyword>
<gene>
    <name evidence="2" type="ORF">LTRI10_LOCUS45546</name>
</gene>
<feature type="compositionally biased region" description="Basic and acidic residues" evidence="1">
    <location>
        <begin position="395"/>
        <end position="407"/>
    </location>
</feature>
<evidence type="ECO:0000256" key="1">
    <source>
        <dbReference type="SAM" id="MobiDB-lite"/>
    </source>
</evidence>
<evidence type="ECO:0008006" key="4">
    <source>
        <dbReference type="Google" id="ProtNLM"/>
    </source>
</evidence>
<reference evidence="2 3" key="1">
    <citation type="submission" date="2024-04" db="EMBL/GenBank/DDBJ databases">
        <authorList>
            <person name="Fracassetti M."/>
        </authorList>
    </citation>
    <scope>NUCLEOTIDE SEQUENCE [LARGE SCALE GENOMIC DNA]</scope>
</reference>
<feature type="region of interest" description="Disordered" evidence="1">
    <location>
        <begin position="231"/>
        <end position="261"/>
    </location>
</feature>
<accession>A0AAV2G540</accession>
<feature type="region of interest" description="Disordered" evidence="1">
    <location>
        <begin position="1"/>
        <end position="23"/>
    </location>
</feature>
<organism evidence="2 3">
    <name type="scientific">Linum trigynum</name>
    <dbReference type="NCBI Taxonomy" id="586398"/>
    <lineage>
        <taxon>Eukaryota</taxon>
        <taxon>Viridiplantae</taxon>
        <taxon>Streptophyta</taxon>
        <taxon>Embryophyta</taxon>
        <taxon>Tracheophyta</taxon>
        <taxon>Spermatophyta</taxon>
        <taxon>Magnoliopsida</taxon>
        <taxon>eudicotyledons</taxon>
        <taxon>Gunneridae</taxon>
        <taxon>Pentapetalae</taxon>
        <taxon>rosids</taxon>
        <taxon>fabids</taxon>
        <taxon>Malpighiales</taxon>
        <taxon>Linaceae</taxon>
        <taxon>Linum</taxon>
    </lineage>
</organism>
<evidence type="ECO:0000313" key="2">
    <source>
        <dbReference type="EMBL" id="CAL1405776.1"/>
    </source>
</evidence>
<sequence length="476" mass="52774">MVTNLSSSELSTREERMYEDLEPSTTRTEYHRYVCFSFFLPEFERDHIEVQKSTSGELFITMERPLGYDHRWIRFRRHTELEGIYNVAQCSAGFGIGNLRVRVPKTISPVEEEDHATIKSTITTVAAPESREPKLVVASILGEEVVAAATIPPPSEVKEEKRDCIAPAVVSNKETAEQCGEIAKIAPLEENERARSLVNRVVESGRKLEETFRELESLTSDSIEKNGKVNWKSMKKKPGPKNGSCFGNPKDREKTSCVEDDKSQTTALTIADGDATMNRVSPSPAAFTTEIQTTQTLVPINPEIHSMRVKLSIGIDRRREAKAALVFHLDHPNRRSRTASGDAITVGRKNSATWEPPAIRLEDFSLPSTGKEKGSRAAAPAVRGATNPEASEPSPPRKELLEKRDGGSEPLRASRAKKSELWTDEEEPKAGQELDRTHSRSVVRSSPEMEVTTAGDDGEGEDERGGWRLGSSSHEP</sequence>
<dbReference type="AlphaFoldDB" id="A0AAV2G540"/>
<dbReference type="CDD" id="cd00298">
    <property type="entry name" value="ACD_sHsps_p23-like"/>
    <property type="match status" value="1"/>
</dbReference>
<dbReference type="InterPro" id="IPR008978">
    <property type="entry name" value="HSP20-like_chaperone"/>
</dbReference>
<dbReference type="EMBL" id="OZ034821">
    <property type="protein sequence ID" value="CAL1405776.1"/>
    <property type="molecule type" value="Genomic_DNA"/>
</dbReference>
<dbReference type="Proteomes" id="UP001497516">
    <property type="component" value="Chromosome 8"/>
</dbReference>
<feature type="compositionally biased region" description="Basic and acidic residues" evidence="1">
    <location>
        <begin position="249"/>
        <end position="261"/>
    </location>
</feature>
<feature type="compositionally biased region" description="Low complexity" evidence="1">
    <location>
        <begin position="1"/>
        <end position="10"/>
    </location>
</feature>
<feature type="region of interest" description="Disordered" evidence="1">
    <location>
        <begin position="358"/>
        <end position="476"/>
    </location>
</feature>
<dbReference type="SUPFAM" id="SSF49764">
    <property type="entry name" value="HSP20-like chaperones"/>
    <property type="match status" value="1"/>
</dbReference>
<feature type="compositionally biased region" description="Basic and acidic residues" evidence="1">
    <location>
        <begin position="428"/>
        <end position="438"/>
    </location>
</feature>
<evidence type="ECO:0000313" key="3">
    <source>
        <dbReference type="Proteomes" id="UP001497516"/>
    </source>
</evidence>